<evidence type="ECO:0000313" key="3">
    <source>
        <dbReference type="Proteomes" id="UP000640485"/>
    </source>
</evidence>
<evidence type="ECO:0000313" key="2">
    <source>
        <dbReference type="EMBL" id="MBK4217171.1"/>
    </source>
</evidence>
<gene>
    <name evidence="2" type="ORF">JJJ17_14665</name>
</gene>
<sequence>MRQFLSVLMLGLALLAPAAFAEDRPRAGLLWNQSGLPSTLPLQVKTFPGKDYVLYVTDPETDRAVMAAYIRGGEFFRLLVPPGSWTLRFAFGSDWQSEVDLFGDQTDWTQLDAPLDFRASTARRHGHVVTLIEQNGRMVVADAADQTFCQIASWRTTRHGWDRLRDQIGPLLAGEGQDGLRGNLLYLDQDLKLRQILCG</sequence>
<comment type="caution">
    <text evidence="2">The sequence shown here is derived from an EMBL/GenBank/DDBJ whole genome shotgun (WGS) entry which is preliminary data.</text>
</comment>
<proteinExistence type="predicted"/>
<evidence type="ECO:0000256" key="1">
    <source>
        <dbReference type="SAM" id="SignalP"/>
    </source>
</evidence>
<keyword evidence="1" id="KW-0732">Signal</keyword>
<dbReference type="EMBL" id="JAEPRQ010000006">
    <property type="protein sequence ID" value="MBK4217171.1"/>
    <property type="molecule type" value="Genomic_DNA"/>
</dbReference>
<name>A0A934VVP4_9RHOB</name>
<organism evidence="2 3">
    <name type="scientific">Paracoccus caeni</name>
    <dbReference type="NCBI Taxonomy" id="657651"/>
    <lineage>
        <taxon>Bacteria</taxon>
        <taxon>Pseudomonadati</taxon>
        <taxon>Pseudomonadota</taxon>
        <taxon>Alphaproteobacteria</taxon>
        <taxon>Rhodobacterales</taxon>
        <taxon>Paracoccaceae</taxon>
        <taxon>Paracoccus</taxon>
    </lineage>
</organism>
<feature type="chain" id="PRO_5037910226" evidence="1">
    <location>
        <begin position="22"/>
        <end position="199"/>
    </location>
</feature>
<keyword evidence="3" id="KW-1185">Reference proteome</keyword>
<feature type="signal peptide" evidence="1">
    <location>
        <begin position="1"/>
        <end position="21"/>
    </location>
</feature>
<reference evidence="2" key="1">
    <citation type="submission" date="2021-01" db="EMBL/GenBank/DDBJ databases">
        <title>Paracoccus amoyensis sp. nov., isolated from the surface seawater along the coast of Xiamen Island, China.</title>
        <authorList>
            <person name="Lyu L."/>
        </authorList>
    </citation>
    <scope>NUCLEOTIDE SEQUENCE</scope>
    <source>
        <strain evidence="2">MJ17</strain>
    </source>
</reference>
<protein>
    <submittedName>
        <fullName evidence="2">Uncharacterized protein</fullName>
    </submittedName>
</protein>
<dbReference type="AlphaFoldDB" id="A0A934VVP4"/>
<dbReference type="RefSeq" id="WP_200687735.1">
    <property type="nucleotide sequence ID" value="NZ_JAEPRQ010000006.1"/>
</dbReference>
<dbReference type="Proteomes" id="UP000640485">
    <property type="component" value="Unassembled WGS sequence"/>
</dbReference>
<accession>A0A934VVP4</accession>